<dbReference type="AlphaFoldDB" id="A0A353UAV0"/>
<protein>
    <submittedName>
        <fullName evidence="1">Uncharacterized protein</fullName>
    </submittedName>
</protein>
<proteinExistence type="predicted"/>
<dbReference type="EMBL" id="CP044496">
    <property type="protein sequence ID" value="QFG51640.1"/>
    <property type="molecule type" value="Genomic_DNA"/>
</dbReference>
<organism evidence="1 2">
    <name type="scientific">Lactobacillus acetotolerans</name>
    <dbReference type="NCBI Taxonomy" id="1600"/>
    <lineage>
        <taxon>Bacteria</taxon>
        <taxon>Bacillati</taxon>
        <taxon>Bacillota</taxon>
        <taxon>Bacilli</taxon>
        <taxon>Lactobacillales</taxon>
        <taxon>Lactobacillaceae</taxon>
        <taxon>Lactobacillus</taxon>
    </lineage>
</organism>
<evidence type="ECO:0000313" key="2">
    <source>
        <dbReference type="Proteomes" id="UP000325393"/>
    </source>
</evidence>
<dbReference type="Proteomes" id="UP000325393">
    <property type="component" value="Chromosome"/>
</dbReference>
<dbReference type="RefSeq" id="WP_056970420.1">
    <property type="nucleotide sequence ID" value="NZ_CP044496.1"/>
</dbReference>
<evidence type="ECO:0000313" key="1">
    <source>
        <dbReference type="EMBL" id="QFG51640.1"/>
    </source>
</evidence>
<sequence length="193" mass="21934">MKKKILTLLLTPLLLLSACSSQTNTNKSQPAKTKQVAKKKKKALPKEAKLKLNKKYPGFKLTTIPTVFRGTWYRSDEFSKTARPLTITQHTIGDSVVYKKTNPNLKLDHNSETQNKTYAGGDSMITVENRNGQNWLHVREFLDTVDIIYITGTFKGQPCLYLAYSAGDIHSALFKNKKAAIKYRKYDFSKIKN</sequence>
<dbReference type="GeneID" id="78212610"/>
<dbReference type="PROSITE" id="PS51257">
    <property type="entry name" value="PROKAR_LIPOPROTEIN"/>
    <property type="match status" value="1"/>
</dbReference>
<accession>A0A353UAV0</accession>
<name>A0A353UAV0_9LACO</name>
<reference evidence="1 2" key="1">
    <citation type="submission" date="2019-09" db="EMBL/GenBank/DDBJ databases">
        <title>Genome sequencing of Lactobacillus acetotolerans.</title>
        <authorList>
            <person name="Kim K."/>
        </authorList>
    </citation>
    <scope>NUCLEOTIDE SEQUENCE [LARGE SCALE GENOMIC DNA]</scope>
    <source>
        <strain evidence="1 2">LA749</strain>
    </source>
</reference>
<gene>
    <name evidence="1" type="ORF">LA749_06370</name>
</gene>